<feature type="region of interest" description="Disordered" evidence="1">
    <location>
        <begin position="39"/>
        <end position="82"/>
    </location>
</feature>
<keyword evidence="3" id="KW-1185">Reference proteome</keyword>
<evidence type="ECO:0000313" key="3">
    <source>
        <dbReference type="Proteomes" id="UP000033411"/>
    </source>
</evidence>
<evidence type="ECO:0000313" key="2">
    <source>
        <dbReference type="EMBL" id="KKC41053.1"/>
    </source>
</evidence>
<proteinExistence type="predicted"/>
<protein>
    <submittedName>
        <fullName evidence="2">Uncharacterized protein</fullName>
    </submittedName>
</protein>
<gene>
    <name evidence="2" type="ORF">WH87_02620</name>
</gene>
<evidence type="ECO:0000256" key="1">
    <source>
        <dbReference type="SAM" id="MobiDB-lite"/>
    </source>
</evidence>
<dbReference type="EMBL" id="LANJ01000004">
    <property type="protein sequence ID" value="KKC41053.1"/>
    <property type="molecule type" value="Genomic_DNA"/>
</dbReference>
<accession>A0A0F5QK53</accession>
<sequence length="82" mass="8764">MSTAEPSPATSCESARAGAAAQRAASAIAPDRHRICRLQRAKVRSTRSNRSQSAMTDPAHERNAPGSGRSFHFMVNETLPEG</sequence>
<reference evidence="2 3" key="1">
    <citation type="submission" date="2015-03" db="EMBL/GenBank/DDBJ databases">
        <authorList>
            <person name="Lepp D."/>
            <person name="Hassan Y.I."/>
            <person name="Li X.-Z."/>
            <person name="Zhou T."/>
        </authorList>
    </citation>
    <scope>NUCLEOTIDE SEQUENCE [LARGE SCALE GENOMIC DNA]</scope>
    <source>
        <strain evidence="2 3">E84</strain>
    </source>
</reference>
<organism evidence="2 3">
    <name type="scientific">Devosia epidermidihirudinis</name>
    <dbReference type="NCBI Taxonomy" id="1293439"/>
    <lineage>
        <taxon>Bacteria</taxon>
        <taxon>Pseudomonadati</taxon>
        <taxon>Pseudomonadota</taxon>
        <taxon>Alphaproteobacteria</taxon>
        <taxon>Hyphomicrobiales</taxon>
        <taxon>Devosiaceae</taxon>
        <taxon>Devosia</taxon>
    </lineage>
</organism>
<dbReference type="AlphaFoldDB" id="A0A0F5QK53"/>
<dbReference type="Proteomes" id="UP000033411">
    <property type="component" value="Unassembled WGS sequence"/>
</dbReference>
<name>A0A0F5QK53_9HYPH</name>
<comment type="caution">
    <text evidence="2">The sequence shown here is derived from an EMBL/GenBank/DDBJ whole genome shotgun (WGS) entry which is preliminary data.</text>
</comment>